<evidence type="ECO:0000313" key="1">
    <source>
        <dbReference type="EMBL" id="NUU18550.1"/>
    </source>
</evidence>
<gene>
    <name evidence="1" type="ORF">HP550_14940</name>
</gene>
<proteinExistence type="predicted"/>
<comment type="caution">
    <text evidence="1">The sequence shown here is derived from an EMBL/GenBank/DDBJ whole genome shotgun (WGS) entry which is preliminary data.</text>
</comment>
<dbReference type="RefSeq" id="WP_175348487.1">
    <property type="nucleotide sequence ID" value="NZ_JABMCI010000068.1"/>
</dbReference>
<name>A0A7Y6DYL2_9CELL</name>
<sequence>MTCVDPGGARLPPRLFGRTFELVPAGDRYGLPAFYELHAWLLRSNPSDMFEDWNPRVSCARSTESS</sequence>
<dbReference type="Proteomes" id="UP000565724">
    <property type="component" value="Unassembled WGS sequence"/>
</dbReference>
<dbReference type="AlphaFoldDB" id="A0A7Y6DYL2"/>
<accession>A0A7Y6DYL2</accession>
<dbReference type="EMBL" id="JABMCI010000068">
    <property type="protein sequence ID" value="NUU18550.1"/>
    <property type="molecule type" value="Genomic_DNA"/>
</dbReference>
<organism evidence="1 2">
    <name type="scientific">Cellulomonas humilata</name>
    <dbReference type="NCBI Taxonomy" id="144055"/>
    <lineage>
        <taxon>Bacteria</taxon>
        <taxon>Bacillati</taxon>
        <taxon>Actinomycetota</taxon>
        <taxon>Actinomycetes</taxon>
        <taxon>Micrococcales</taxon>
        <taxon>Cellulomonadaceae</taxon>
        <taxon>Cellulomonas</taxon>
    </lineage>
</organism>
<protein>
    <submittedName>
        <fullName evidence="1">Uncharacterized protein</fullName>
    </submittedName>
</protein>
<keyword evidence="2" id="KW-1185">Reference proteome</keyword>
<reference evidence="1 2" key="1">
    <citation type="submission" date="2020-05" db="EMBL/GenBank/DDBJ databases">
        <title>Genome Sequencing of Type Strains.</title>
        <authorList>
            <person name="Lemaire J.F."/>
            <person name="Inderbitzin P."/>
            <person name="Gregorio O.A."/>
            <person name="Collins S.B."/>
            <person name="Wespe N."/>
            <person name="Knight-Connoni V."/>
        </authorList>
    </citation>
    <scope>NUCLEOTIDE SEQUENCE [LARGE SCALE GENOMIC DNA]</scope>
    <source>
        <strain evidence="1 2">ATCC 25174</strain>
    </source>
</reference>
<evidence type="ECO:0000313" key="2">
    <source>
        <dbReference type="Proteomes" id="UP000565724"/>
    </source>
</evidence>